<organism evidence="1 2">
    <name type="scientific">Caenorhabditis japonica</name>
    <dbReference type="NCBI Taxonomy" id="281687"/>
    <lineage>
        <taxon>Eukaryota</taxon>
        <taxon>Metazoa</taxon>
        <taxon>Ecdysozoa</taxon>
        <taxon>Nematoda</taxon>
        <taxon>Chromadorea</taxon>
        <taxon>Rhabditida</taxon>
        <taxon>Rhabditina</taxon>
        <taxon>Rhabditomorpha</taxon>
        <taxon>Rhabditoidea</taxon>
        <taxon>Rhabditidae</taxon>
        <taxon>Peloderinae</taxon>
        <taxon>Caenorhabditis</taxon>
    </lineage>
</organism>
<reference evidence="1" key="2">
    <citation type="submission" date="2022-06" db="UniProtKB">
        <authorList>
            <consortium name="EnsemblMetazoa"/>
        </authorList>
    </citation>
    <scope>IDENTIFICATION</scope>
    <source>
        <strain evidence="1">DF5081</strain>
    </source>
</reference>
<evidence type="ECO:0008006" key="3">
    <source>
        <dbReference type="Google" id="ProtNLM"/>
    </source>
</evidence>
<protein>
    <recommendedName>
        <fullName evidence="3">ANK_REP_REGION domain-containing protein</fullName>
    </recommendedName>
</protein>
<proteinExistence type="predicted"/>
<keyword evidence="2" id="KW-1185">Reference proteome</keyword>
<sequence>MTEIKEINMVEMAHELAELLRERKEDEAKRLLTRVPALTHFKDDSGRSTVHFAAVGGSLPLLQFSIIDNPELANEEDEVNKFTVFPLI</sequence>
<evidence type="ECO:0000313" key="2">
    <source>
        <dbReference type="Proteomes" id="UP000005237"/>
    </source>
</evidence>
<dbReference type="EnsemblMetazoa" id="CJA34600.1">
    <property type="protein sequence ID" value="CJA34600.1"/>
    <property type="gene ID" value="WBGene00210447"/>
</dbReference>
<name>A0A8R1IPU5_CAEJA</name>
<evidence type="ECO:0000313" key="1">
    <source>
        <dbReference type="EnsemblMetazoa" id="CJA34600.1"/>
    </source>
</evidence>
<dbReference type="Proteomes" id="UP000005237">
    <property type="component" value="Unassembled WGS sequence"/>
</dbReference>
<reference evidence="2" key="1">
    <citation type="submission" date="2010-08" db="EMBL/GenBank/DDBJ databases">
        <authorList>
            <consortium name="Caenorhabditis japonica Sequencing Consortium"/>
            <person name="Wilson R.K."/>
        </authorList>
    </citation>
    <scope>NUCLEOTIDE SEQUENCE [LARGE SCALE GENOMIC DNA]</scope>
    <source>
        <strain evidence="2">DF5081</strain>
    </source>
</reference>
<dbReference type="AlphaFoldDB" id="A0A8R1IPU5"/>
<accession>A0A8R1IPU5</accession>